<evidence type="ECO:0000256" key="3">
    <source>
        <dbReference type="ARBA" id="ARBA00022490"/>
    </source>
</evidence>
<dbReference type="GO" id="GO:0005737">
    <property type="term" value="C:cytoplasm"/>
    <property type="evidence" value="ECO:0007669"/>
    <property type="project" value="UniProtKB-SubCell"/>
</dbReference>
<evidence type="ECO:0000256" key="4">
    <source>
        <dbReference type="ARBA" id="ARBA00022741"/>
    </source>
</evidence>
<organism evidence="9 10">
    <name type="scientific">Orycteropus afer afer</name>
    <dbReference type="NCBI Taxonomy" id="1230840"/>
    <lineage>
        <taxon>Eukaryota</taxon>
        <taxon>Metazoa</taxon>
        <taxon>Chordata</taxon>
        <taxon>Craniata</taxon>
        <taxon>Vertebrata</taxon>
        <taxon>Euteleostomi</taxon>
        <taxon>Mammalia</taxon>
        <taxon>Eutheria</taxon>
        <taxon>Afrotheria</taxon>
        <taxon>Tubulidentata</taxon>
        <taxon>Orycteropodidae</taxon>
        <taxon>Orycteropus</taxon>
    </lineage>
</organism>
<evidence type="ECO:0000256" key="2">
    <source>
        <dbReference type="ARBA" id="ARBA00008020"/>
    </source>
</evidence>
<comment type="similarity">
    <text evidence="2 7">Belongs to the TCP-1 chaperonin family.</text>
</comment>
<dbReference type="GO" id="GO:0140662">
    <property type="term" value="F:ATP-dependent protein folding chaperone"/>
    <property type="evidence" value="ECO:0007669"/>
    <property type="project" value="InterPro"/>
</dbReference>
<evidence type="ECO:0000256" key="1">
    <source>
        <dbReference type="ARBA" id="ARBA00004496"/>
    </source>
</evidence>
<dbReference type="CTD" id="150160"/>
<dbReference type="Gene3D" id="3.50.7.10">
    <property type="entry name" value="GroEL"/>
    <property type="match status" value="1"/>
</dbReference>
<name>A0A8B7AKG9_ORYAF</name>
<proteinExistence type="inferred from homology"/>
<evidence type="ECO:0000256" key="5">
    <source>
        <dbReference type="ARBA" id="ARBA00022840"/>
    </source>
</evidence>
<dbReference type="InterPro" id="IPR002423">
    <property type="entry name" value="Cpn60/GroEL/TCP-1"/>
</dbReference>
<dbReference type="SUPFAM" id="SSF54849">
    <property type="entry name" value="GroEL-intermediate domain like"/>
    <property type="match status" value="1"/>
</dbReference>
<sequence length="556" mass="59416">MDTTGPLAPGLSELLGQSTHSGTRAPRARDKNMLSSTAAAQTLASVIKPCYGPHGRQKFLVTARGETVCTGYAAAILRALELEHPAAWLLREAAQTQAESRGDGTAFVVLLAGALLEQAELLLRAGLPRPQLREAYATAAAEVLATLPSLVVRSLGPLEHPYWALYTVMNTNTLSQTDFLTKLVDRACWATRDLDGTFNPERIGVCTLRGATLEDSCLLPGLAVAGKPCGQVTRVLTGARVALFACPFGPASPNARVTARLSSTDELTKFRKGREQLVENQVTQLVAMNINVAVVLGEIDEKTLTRADRSGIMVVQTKSRKEMGYLSEVLGTPLLPYLIPPLVPGKCQKVYGRELGESLAVVFEWDSPSTPALTLVLRGATTEGLQGAKQAAYQGIDTYFQLCQDPRLLPGAGATEIALATILSEKGRKLEGPSGPVFLAFAKALRSLPEALAENAGLAVADVMAEIHGAHQAGNFLTGVGEEGIINVSQEQVWDTLMAKAQGIRVVTDVVLQLVTVDEVVVAKKSPAQQQDLNSDFKKAKKCPSLMRKNIFGMNK</sequence>
<evidence type="ECO:0000313" key="9">
    <source>
        <dbReference type="Proteomes" id="UP000694850"/>
    </source>
</evidence>
<feature type="region of interest" description="Disordered" evidence="8">
    <location>
        <begin position="1"/>
        <end position="31"/>
    </location>
</feature>
<dbReference type="GO" id="GO:0005524">
    <property type="term" value="F:ATP binding"/>
    <property type="evidence" value="ECO:0007669"/>
    <property type="project" value="UniProtKB-KW"/>
</dbReference>
<dbReference type="Pfam" id="PF00118">
    <property type="entry name" value="Cpn60_TCP1"/>
    <property type="match status" value="1"/>
</dbReference>
<evidence type="ECO:0000256" key="8">
    <source>
        <dbReference type="SAM" id="MobiDB-lite"/>
    </source>
</evidence>
<dbReference type="PANTHER" id="PTHR11353">
    <property type="entry name" value="CHAPERONIN"/>
    <property type="match status" value="1"/>
</dbReference>
<dbReference type="InterPro" id="IPR027409">
    <property type="entry name" value="GroEL-like_apical_dom_sf"/>
</dbReference>
<protein>
    <submittedName>
        <fullName evidence="10">T-complex protein 1 subunit theta-like 2</fullName>
    </submittedName>
</protein>
<dbReference type="SUPFAM" id="SSF48592">
    <property type="entry name" value="GroEL equatorial domain-like"/>
    <property type="match status" value="1"/>
</dbReference>
<accession>A0A8B7AKG9</accession>
<dbReference type="Gene3D" id="1.10.560.10">
    <property type="entry name" value="GroEL-like equatorial domain"/>
    <property type="match status" value="1"/>
</dbReference>
<dbReference type="SUPFAM" id="SSF52029">
    <property type="entry name" value="GroEL apical domain-like"/>
    <property type="match status" value="1"/>
</dbReference>
<dbReference type="OrthoDB" id="1748577at2759"/>
<dbReference type="InterPro" id="IPR027410">
    <property type="entry name" value="TCP-1-like_intermed_sf"/>
</dbReference>
<keyword evidence="5 7" id="KW-0067">ATP-binding</keyword>
<keyword evidence="3" id="KW-0963">Cytoplasm</keyword>
<dbReference type="Proteomes" id="UP000694850">
    <property type="component" value="Unplaced"/>
</dbReference>
<dbReference type="InterPro" id="IPR017998">
    <property type="entry name" value="Chaperone_TCP-1"/>
</dbReference>
<keyword evidence="6 7" id="KW-0143">Chaperone</keyword>
<evidence type="ECO:0000256" key="7">
    <source>
        <dbReference type="RuleBase" id="RU004187"/>
    </source>
</evidence>
<dbReference type="Gene3D" id="3.30.260.10">
    <property type="entry name" value="TCP-1-like chaperonin intermediate domain"/>
    <property type="match status" value="1"/>
</dbReference>
<keyword evidence="4 7" id="KW-0547">Nucleotide-binding</keyword>
<gene>
    <name evidence="10" type="primary">CCT8L2</name>
</gene>
<dbReference type="PRINTS" id="PR00304">
    <property type="entry name" value="TCOMPLEXTCP1"/>
</dbReference>
<reference evidence="10" key="1">
    <citation type="submission" date="2025-08" db="UniProtKB">
        <authorList>
            <consortium name="RefSeq"/>
        </authorList>
    </citation>
    <scope>IDENTIFICATION</scope>
</reference>
<comment type="subcellular location">
    <subcellularLocation>
        <location evidence="1">Cytoplasm</location>
    </subcellularLocation>
</comment>
<dbReference type="RefSeq" id="XP_007948344.1">
    <property type="nucleotide sequence ID" value="XM_007950153.1"/>
</dbReference>
<evidence type="ECO:0000313" key="10">
    <source>
        <dbReference type="RefSeq" id="XP_007948344.1"/>
    </source>
</evidence>
<dbReference type="FunFam" id="3.50.7.10:FF:000008">
    <property type="entry name" value="T-complex protein 1 subunit theta"/>
    <property type="match status" value="1"/>
</dbReference>
<evidence type="ECO:0000256" key="6">
    <source>
        <dbReference type="ARBA" id="ARBA00023186"/>
    </source>
</evidence>
<dbReference type="AlphaFoldDB" id="A0A8B7AKG9"/>
<dbReference type="InterPro" id="IPR027413">
    <property type="entry name" value="GROEL-like_equatorial_sf"/>
</dbReference>
<dbReference type="GeneID" id="103204916"/>
<keyword evidence="9" id="KW-1185">Reference proteome</keyword>